<comment type="caution">
    <text evidence="2">The sequence shown here is derived from an EMBL/GenBank/DDBJ whole genome shotgun (WGS) entry which is preliminary data.</text>
</comment>
<dbReference type="AlphaFoldDB" id="A0AAW1WX57"/>
<accession>A0AAW1WX57</accession>
<gene>
    <name evidence="2" type="ORF">M0R45_025734</name>
</gene>
<sequence>MAFEPPLIPENAHAETIQIPSDTEERETATSVRPRALYIARDDNLRYCSRKSPMRDRSQLCSSSTWPETLSEVSNIPAGGESTNPKQNTSRVPPRQKLLRLWRMSRRNYPNTNPKGSKCG</sequence>
<evidence type="ECO:0000256" key="1">
    <source>
        <dbReference type="SAM" id="MobiDB-lite"/>
    </source>
</evidence>
<feature type="compositionally biased region" description="Polar residues" evidence="1">
    <location>
        <begin position="59"/>
        <end position="74"/>
    </location>
</feature>
<proteinExistence type="predicted"/>
<feature type="region of interest" description="Disordered" evidence="1">
    <location>
        <begin position="52"/>
        <end position="97"/>
    </location>
</feature>
<evidence type="ECO:0000313" key="3">
    <source>
        <dbReference type="Proteomes" id="UP001457282"/>
    </source>
</evidence>
<reference evidence="2 3" key="1">
    <citation type="journal article" date="2023" name="G3 (Bethesda)">
        <title>A chromosome-length genome assembly and annotation of blackberry (Rubus argutus, cv. 'Hillquist').</title>
        <authorList>
            <person name="Bruna T."/>
            <person name="Aryal R."/>
            <person name="Dudchenko O."/>
            <person name="Sargent D.J."/>
            <person name="Mead D."/>
            <person name="Buti M."/>
            <person name="Cavallini A."/>
            <person name="Hytonen T."/>
            <person name="Andres J."/>
            <person name="Pham M."/>
            <person name="Weisz D."/>
            <person name="Mascagni F."/>
            <person name="Usai G."/>
            <person name="Natali L."/>
            <person name="Bassil N."/>
            <person name="Fernandez G.E."/>
            <person name="Lomsadze A."/>
            <person name="Armour M."/>
            <person name="Olukolu B."/>
            <person name="Poorten T."/>
            <person name="Britton C."/>
            <person name="Davik J."/>
            <person name="Ashrafi H."/>
            <person name="Aiden E.L."/>
            <person name="Borodovsky M."/>
            <person name="Worthington M."/>
        </authorList>
    </citation>
    <scope>NUCLEOTIDE SEQUENCE [LARGE SCALE GENOMIC DNA]</scope>
    <source>
        <strain evidence="2">PI 553951</strain>
    </source>
</reference>
<name>A0AAW1WX57_RUBAR</name>
<dbReference type="Proteomes" id="UP001457282">
    <property type="component" value="Unassembled WGS sequence"/>
</dbReference>
<keyword evidence="3" id="KW-1185">Reference proteome</keyword>
<protein>
    <submittedName>
        <fullName evidence="2">Uncharacterized protein</fullName>
    </submittedName>
</protein>
<organism evidence="2 3">
    <name type="scientific">Rubus argutus</name>
    <name type="common">Southern blackberry</name>
    <dbReference type="NCBI Taxonomy" id="59490"/>
    <lineage>
        <taxon>Eukaryota</taxon>
        <taxon>Viridiplantae</taxon>
        <taxon>Streptophyta</taxon>
        <taxon>Embryophyta</taxon>
        <taxon>Tracheophyta</taxon>
        <taxon>Spermatophyta</taxon>
        <taxon>Magnoliopsida</taxon>
        <taxon>eudicotyledons</taxon>
        <taxon>Gunneridae</taxon>
        <taxon>Pentapetalae</taxon>
        <taxon>rosids</taxon>
        <taxon>fabids</taxon>
        <taxon>Rosales</taxon>
        <taxon>Rosaceae</taxon>
        <taxon>Rosoideae</taxon>
        <taxon>Rosoideae incertae sedis</taxon>
        <taxon>Rubus</taxon>
    </lineage>
</organism>
<feature type="region of interest" description="Disordered" evidence="1">
    <location>
        <begin position="1"/>
        <end position="31"/>
    </location>
</feature>
<dbReference type="EMBL" id="JBEDUW010000005">
    <property type="protein sequence ID" value="KAK9928608.1"/>
    <property type="molecule type" value="Genomic_DNA"/>
</dbReference>
<feature type="compositionally biased region" description="Polar residues" evidence="1">
    <location>
        <begin position="81"/>
        <end position="91"/>
    </location>
</feature>
<evidence type="ECO:0000313" key="2">
    <source>
        <dbReference type="EMBL" id="KAK9928608.1"/>
    </source>
</evidence>